<dbReference type="AlphaFoldDB" id="W8ARV6"/>
<feature type="compositionally biased region" description="Basic and acidic residues" evidence="1">
    <location>
        <begin position="1"/>
        <end position="13"/>
    </location>
</feature>
<feature type="region of interest" description="Disordered" evidence="1">
    <location>
        <begin position="1"/>
        <end position="88"/>
    </location>
</feature>
<proteinExistence type="evidence at transcript level"/>
<sequence length="215" mass="24322">MRERNYDFYRRSNEQFAYEPQQHIERRLLDRQRNKSERNNGSNESKCNKTNNSLTQNDDEAILLSNDSDDDDVENGEDGETSNSTDKMARDYSKEVAKFLHFDDTNGAQALKQHDDKVDSNAEILVAKVKEEENEIMEDVEATTAASSKCQKVEEPSKSLTEPQATLNNNKCNNDNNTPMTMTPPCAEHEGENEQIKNVASCGNVAQHIAQAVME</sequence>
<accession>W8ARV6</accession>
<protein>
    <submittedName>
        <fullName evidence="2">Uncharacterized protein</fullName>
    </submittedName>
</protein>
<feature type="compositionally biased region" description="Basic and acidic residues" evidence="1">
    <location>
        <begin position="22"/>
        <end position="38"/>
    </location>
</feature>
<feature type="compositionally biased region" description="Polar residues" evidence="1">
    <location>
        <begin position="158"/>
        <end position="167"/>
    </location>
</feature>
<dbReference type="EMBL" id="GAMC01017748">
    <property type="protein sequence ID" value="JAB88807.1"/>
    <property type="molecule type" value="mRNA"/>
</dbReference>
<reference evidence="2" key="1">
    <citation type="submission" date="2013-07" db="EMBL/GenBank/DDBJ databases">
        <authorList>
            <person name="Geib S."/>
        </authorList>
    </citation>
    <scope>NUCLEOTIDE SEQUENCE</scope>
</reference>
<feature type="compositionally biased region" description="Low complexity" evidence="1">
    <location>
        <begin position="168"/>
        <end position="185"/>
    </location>
</feature>
<dbReference type="EMBL" id="GAMC01017749">
    <property type="protein sequence ID" value="JAB88806.1"/>
    <property type="molecule type" value="mRNA"/>
</dbReference>
<evidence type="ECO:0000313" key="2">
    <source>
        <dbReference type="EMBL" id="JAB88807.1"/>
    </source>
</evidence>
<name>W8ARV6_CERCA</name>
<feature type="compositionally biased region" description="Polar residues" evidence="1">
    <location>
        <begin position="39"/>
        <end position="56"/>
    </location>
</feature>
<evidence type="ECO:0000256" key="1">
    <source>
        <dbReference type="SAM" id="MobiDB-lite"/>
    </source>
</evidence>
<feature type="region of interest" description="Disordered" evidence="1">
    <location>
        <begin position="145"/>
        <end position="188"/>
    </location>
</feature>
<reference evidence="2" key="2">
    <citation type="journal article" date="2014" name="BMC Genomics">
        <title>A genomic perspective to assessing quality of mass-reared SIT flies used in Mediterranean fruit fly (Ceratitis capitata) eradication in California.</title>
        <authorList>
            <person name="Calla B."/>
            <person name="Hall B."/>
            <person name="Hou S."/>
            <person name="Geib S.M."/>
        </authorList>
    </citation>
    <scope>NUCLEOTIDE SEQUENCE</scope>
</reference>
<organism evidence="2">
    <name type="scientific">Ceratitis capitata</name>
    <name type="common">Mediterranean fruit fly</name>
    <name type="synonym">Tephritis capitata</name>
    <dbReference type="NCBI Taxonomy" id="7213"/>
    <lineage>
        <taxon>Eukaryota</taxon>
        <taxon>Metazoa</taxon>
        <taxon>Ecdysozoa</taxon>
        <taxon>Arthropoda</taxon>
        <taxon>Hexapoda</taxon>
        <taxon>Insecta</taxon>
        <taxon>Pterygota</taxon>
        <taxon>Neoptera</taxon>
        <taxon>Endopterygota</taxon>
        <taxon>Diptera</taxon>
        <taxon>Brachycera</taxon>
        <taxon>Muscomorpha</taxon>
        <taxon>Tephritoidea</taxon>
        <taxon>Tephritidae</taxon>
        <taxon>Ceratitis</taxon>
        <taxon>Ceratitis</taxon>
    </lineage>
</organism>
<feature type="compositionally biased region" description="Acidic residues" evidence="1">
    <location>
        <begin position="57"/>
        <end position="80"/>
    </location>
</feature>